<organism evidence="1 2">
    <name type="scientific">Tanacetum coccineum</name>
    <dbReference type="NCBI Taxonomy" id="301880"/>
    <lineage>
        <taxon>Eukaryota</taxon>
        <taxon>Viridiplantae</taxon>
        <taxon>Streptophyta</taxon>
        <taxon>Embryophyta</taxon>
        <taxon>Tracheophyta</taxon>
        <taxon>Spermatophyta</taxon>
        <taxon>Magnoliopsida</taxon>
        <taxon>eudicotyledons</taxon>
        <taxon>Gunneridae</taxon>
        <taxon>Pentapetalae</taxon>
        <taxon>asterids</taxon>
        <taxon>campanulids</taxon>
        <taxon>Asterales</taxon>
        <taxon>Asteraceae</taxon>
        <taxon>Asteroideae</taxon>
        <taxon>Anthemideae</taxon>
        <taxon>Anthemidinae</taxon>
        <taxon>Tanacetum</taxon>
    </lineage>
</organism>
<dbReference type="Proteomes" id="UP001151760">
    <property type="component" value="Unassembled WGS sequence"/>
</dbReference>
<dbReference type="EMBL" id="BQNB010015186">
    <property type="protein sequence ID" value="GJT36997.1"/>
    <property type="molecule type" value="Genomic_DNA"/>
</dbReference>
<gene>
    <name evidence="1" type="ORF">Tco_0936862</name>
</gene>
<proteinExistence type="predicted"/>
<reference evidence="1" key="1">
    <citation type="journal article" date="2022" name="Int. J. Mol. Sci.">
        <title>Draft Genome of Tanacetum Coccineum: Genomic Comparison of Closely Related Tanacetum-Family Plants.</title>
        <authorList>
            <person name="Yamashiro T."/>
            <person name="Shiraishi A."/>
            <person name="Nakayama K."/>
            <person name="Satake H."/>
        </authorList>
    </citation>
    <scope>NUCLEOTIDE SEQUENCE</scope>
</reference>
<protein>
    <submittedName>
        <fullName evidence="1">Uncharacterized protein</fullName>
    </submittedName>
</protein>
<evidence type="ECO:0000313" key="1">
    <source>
        <dbReference type="EMBL" id="GJT36997.1"/>
    </source>
</evidence>
<accession>A0ABQ5DDP3</accession>
<sequence>MGGKRFTPNYGPRNFNDTANTWKEKPNFKWAHTQTFTNPQGGSVSIHSSSYQIKLEKALLDFDSHQEKRFFHLKTQLGQQQDDMIGKINLLWKTISENLNDVSSLENARNSIAPRSIAAISHDKREELRKKGIKSYDTEEEDVSSTNTCDLNLDGTVKRKEGVKEQGKEENEMETNMKVDELIEEESEFETDEEVEEILKEEEDDLDGENFNLFPTMEELTDHEWLLNNPRPPWVKARIRAGSPKNIKISCMVGHFFKRHAYIDLESPINIMSRCQYNQIMTYGLRSRQKLSNPNKISIFVGRIRGLNVKN</sequence>
<name>A0ABQ5DDP3_9ASTR</name>
<evidence type="ECO:0000313" key="2">
    <source>
        <dbReference type="Proteomes" id="UP001151760"/>
    </source>
</evidence>
<keyword evidence="2" id="KW-1185">Reference proteome</keyword>
<reference evidence="1" key="2">
    <citation type="submission" date="2022-01" db="EMBL/GenBank/DDBJ databases">
        <authorList>
            <person name="Yamashiro T."/>
            <person name="Shiraishi A."/>
            <person name="Satake H."/>
            <person name="Nakayama K."/>
        </authorList>
    </citation>
    <scope>NUCLEOTIDE SEQUENCE</scope>
</reference>
<comment type="caution">
    <text evidence="1">The sequence shown here is derived from an EMBL/GenBank/DDBJ whole genome shotgun (WGS) entry which is preliminary data.</text>
</comment>